<comment type="caution">
    <text evidence="2">The sequence shown here is derived from an EMBL/GenBank/DDBJ whole genome shotgun (WGS) entry which is preliminary data.</text>
</comment>
<feature type="compositionally biased region" description="Polar residues" evidence="1">
    <location>
        <begin position="345"/>
        <end position="355"/>
    </location>
</feature>
<organism evidence="2 3">
    <name type="scientific">Hericium alpestre</name>
    <dbReference type="NCBI Taxonomy" id="135208"/>
    <lineage>
        <taxon>Eukaryota</taxon>
        <taxon>Fungi</taxon>
        <taxon>Dikarya</taxon>
        <taxon>Basidiomycota</taxon>
        <taxon>Agaricomycotina</taxon>
        <taxon>Agaricomycetes</taxon>
        <taxon>Russulales</taxon>
        <taxon>Hericiaceae</taxon>
        <taxon>Hericium</taxon>
    </lineage>
</organism>
<dbReference type="AlphaFoldDB" id="A0A4Y9ZK51"/>
<name>A0A4Y9ZK51_9AGAM</name>
<sequence>MPTATLTTETTTPAKKTSVLPLKASPAITPEPETQAPSATSAVASTSTSTSIAATLRSLYSRAARAFLHRDVSLTYSLLGSAFALIPPPARGSDDGFADHRRKWDILRITLEVTVYTAPLEDASSLPPALRSNATLSSASLVTGMYTRSVQFFQPNSTSSYQRVWVPWQVIVTLVLASVKTGCPDIGKGMVEEWLSRRGSDTSEGSGQADDAEGYEKILETYCLNVLPALEEWDYASDFLEYENELDIQTKERLTSTLSIFRTQNQLAALPSLQPRSSPSIESVPSSSQTTPRPSRSPSPTPSSHSSTSTHTVVPNTPKARPNGTAVGTITPLSPSPRHAGKRTPASSAATSRTVTPPPGAQRPVPKFRETTRSTSTPAANGHATPNGHTSALVSALGENGRTSSSSSSTTRAPSALAVVRAFIQPYLSASLPTHKLVLALGICLLELLHEGAAHRLQARGLEDRAGGFLRAARGLGQGLYSALEFVGPDGVQLARADVHGNAAGVDEEVELEVAECGAPSRPLDVDSTERGVDGAGWKCGGEGEAVTPELRRGSFGTQLATYRCTQVGTMSGVPQARVPARAP</sequence>
<feature type="region of interest" description="Disordered" evidence="1">
    <location>
        <begin position="270"/>
        <end position="391"/>
    </location>
</feature>
<accession>A0A4Y9ZK51</accession>
<protein>
    <submittedName>
        <fullName evidence="2">Uncharacterized protein</fullName>
    </submittedName>
</protein>
<feature type="compositionally biased region" description="Low complexity" evidence="1">
    <location>
        <begin position="302"/>
        <end position="318"/>
    </location>
</feature>
<dbReference type="OrthoDB" id="3981028at2759"/>
<evidence type="ECO:0000313" key="3">
    <source>
        <dbReference type="Proteomes" id="UP000298061"/>
    </source>
</evidence>
<evidence type="ECO:0000313" key="2">
    <source>
        <dbReference type="EMBL" id="TFY74273.1"/>
    </source>
</evidence>
<feature type="compositionally biased region" description="Low complexity" evidence="1">
    <location>
        <begin position="275"/>
        <end position="294"/>
    </location>
</feature>
<dbReference type="EMBL" id="SFCI01002186">
    <property type="protein sequence ID" value="TFY74273.1"/>
    <property type="molecule type" value="Genomic_DNA"/>
</dbReference>
<keyword evidence="3" id="KW-1185">Reference proteome</keyword>
<evidence type="ECO:0000256" key="1">
    <source>
        <dbReference type="SAM" id="MobiDB-lite"/>
    </source>
</evidence>
<proteinExistence type="predicted"/>
<gene>
    <name evidence="2" type="ORF">EWM64_g9739</name>
</gene>
<dbReference type="Proteomes" id="UP000298061">
    <property type="component" value="Unassembled WGS sequence"/>
</dbReference>
<dbReference type="STRING" id="135208.A0A4Y9ZK51"/>
<reference evidence="2 3" key="1">
    <citation type="submission" date="2019-02" db="EMBL/GenBank/DDBJ databases">
        <title>Genome sequencing of the rare red list fungi Hericium alpestre (H. flagellum).</title>
        <authorList>
            <person name="Buettner E."/>
            <person name="Kellner H."/>
        </authorList>
    </citation>
    <scope>NUCLEOTIDE SEQUENCE [LARGE SCALE GENOMIC DNA]</scope>
    <source>
        <strain evidence="2 3">DSM 108284</strain>
    </source>
</reference>